<proteinExistence type="predicted"/>
<reference evidence="1 2" key="1">
    <citation type="submission" date="2016-10" db="EMBL/GenBank/DDBJ databases">
        <authorList>
            <person name="de Groot N.N."/>
        </authorList>
    </citation>
    <scope>NUCLEOTIDE SEQUENCE [LARGE SCALE GENOMIC DNA]</scope>
    <source>
        <strain evidence="1 2">DSM 21668</strain>
    </source>
</reference>
<accession>A0A1G9U8Q2</accession>
<dbReference type="STRING" id="563176.SAMN04488090_3714"/>
<evidence type="ECO:0000313" key="2">
    <source>
        <dbReference type="Proteomes" id="UP000198901"/>
    </source>
</evidence>
<keyword evidence="2" id="KW-1185">Reference proteome</keyword>
<gene>
    <name evidence="1" type="ORF">SAMN04488090_3714</name>
</gene>
<dbReference type="EMBL" id="FNGS01000007">
    <property type="protein sequence ID" value="SDM56074.1"/>
    <property type="molecule type" value="Genomic_DNA"/>
</dbReference>
<protein>
    <submittedName>
        <fullName evidence="1">Uncharacterized protein</fullName>
    </submittedName>
</protein>
<sequence length="50" mass="5584">MDSILFYVKSKSLQTIFAYLPKERNVAFFRPAEAAAAPRHRENAAESGLA</sequence>
<organism evidence="1 2">
    <name type="scientific">Siphonobacter aquaeclarae</name>
    <dbReference type="NCBI Taxonomy" id="563176"/>
    <lineage>
        <taxon>Bacteria</taxon>
        <taxon>Pseudomonadati</taxon>
        <taxon>Bacteroidota</taxon>
        <taxon>Cytophagia</taxon>
        <taxon>Cytophagales</taxon>
        <taxon>Cytophagaceae</taxon>
        <taxon>Siphonobacter</taxon>
    </lineage>
</organism>
<name>A0A1G9U8Q2_9BACT</name>
<dbReference type="Proteomes" id="UP000198901">
    <property type="component" value="Unassembled WGS sequence"/>
</dbReference>
<dbReference type="AlphaFoldDB" id="A0A1G9U8Q2"/>
<evidence type="ECO:0000313" key="1">
    <source>
        <dbReference type="EMBL" id="SDM56074.1"/>
    </source>
</evidence>